<dbReference type="Pfam" id="PF13676">
    <property type="entry name" value="TIR_2"/>
    <property type="match status" value="1"/>
</dbReference>
<reference evidence="2 3" key="1">
    <citation type="journal article" date="2020" name="Syst. Appl. Microbiol.">
        <title>Arthrospiribacter ruber gen. nov., sp. nov., a novel bacterium isolated from Arthrospira cultures.</title>
        <authorList>
            <person name="Waleron M."/>
            <person name="Misztak A."/>
            <person name="Waleron M.M."/>
            <person name="Furmaniak M."/>
            <person name="Mrozik A."/>
            <person name="Waleron K."/>
        </authorList>
    </citation>
    <scope>NUCLEOTIDE SEQUENCE [LARGE SCALE GENOMIC DNA]</scope>
    <source>
        <strain evidence="2 3">DPMB0001</strain>
    </source>
</reference>
<evidence type="ECO:0000259" key="1">
    <source>
        <dbReference type="PROSITE" id="PS50104"/>
    </source>
</evidence>
<dbReference type="PROSITE" id="PS50104">
    <property type="entry name" value="TIR"/>
    <property type="match status" value="1"/>
</dbReference>
<dbReference type="RefSeq" id="WP_219286660.1">
    <property type="nucleotide sequence ID" value="NZ_RPHB01000001.1"/>
</dbReference>
<dbReference type="InterPro" id="IPR000157">
    <property type="entry name" value="TIR_dom"/>
</dbReference>
<gene>
    <name evidence="2" type="ORF">EGN73_02160</name>
</gene>
<dbReference type="AlphaFoldDB" id="A0A951IU98"/>
<evidence type="ECO:0000313" key="3">
    <source>
        <dbReference type="Proteomes" id="UP000727490"/>
    </source>
</evidence>
<comment type="caution">
    <text evidence="2">The sequence shown here is derived from an EMBL/GenBank/DDBJ whole genome shotgun (WGS) entry which is preliminary data.</text>
</comment>
<protein>
    <submittedName>
        <fullName evidence="2">Toll/interleukin-1 receptor domain-containing protein</fullName>
    </submittedName>
</protein>
<organism evidence="2 3">
    <name type="scientific">Arthrospiribacter ruber</name>
    <dbReference type="NCBI Taxonomy" id="2487934"/>
    <lineage>
        <taxon>Bacteria</taxon>
        <taxon>Pseudomonadati</taxon>
        <taxon>Bacteroidota</taxon>
        <taxon>Cytophagia</taxon>
        <taxon>Cytophagales</taxon>
        <taxon>Cyclobacteriaceae</taxon>
        <taxon>Arthrospiribacter</taxon>
    </lineage>
</organism>
<keyword evidence="2" id="KW-0675">Receptor</keyword>
<dbReference type="EMBL" id="RPHB01000001">
    <property type="protein sequence ID" value="MBW3466619.1"/>
    <property type="molecule type" value="Genomic_DNA"/>
</dbReference>
<evidence type="ECO:0000313" key="2">
    <source>
        <dbReference type="EMBL" id="MBW3466619.1"/>
    </source>
</evidence>
<keyword evidence="3" id="KW-1185">Reference proteome</keyword>
<proteinExistence type="predicted"/>
<dbReference type="Proteomes" id="UP000727490">
    <property type="component" value="Unassembled WGS sequence"/>
</dbReference>
<name>A0A951IU98_9BACT</name>
<dbReference type="GO" id="GO:0007165">
    <property type="term" value="P:signal transduction"/>
    <property type="evidence" value="ECO:0007669"/>
    <property type="project" value="InterPro"/>
</dbReference>
<feature type="domain" description="TIR" evidence="1">
    <location>
        <begin position="49"/>
        <end position="179"/>
    </location>
</feature>
<accession>A0A951IU98</accession>
<sequence length="887" mass="103416">MIINIITRFNFSAFRQESAPQSAPKYIPGTLAASLTTVQENSNLKYSNNMAKAFLSHSSIDKPLVEKISSGLGTLSIIDSKTFEEGMGNLEEIIFSLDKTDLFVLFISDKALKSKWVQEEIVLAKERNDINLIKRFFPIIIDENINHQDARIPQWIKDNYNLKPVLRYGKILRLIKRRLREIVWDRHPILKQRDQLFVGRNEILKKFEERIDDINLEEPFVIVSSGLKRIGRRTFIKKALLKGNVIFKESYDFPVITISSRESIEDFILKIYDLGFSSEREFPDFMEIDLNEKIDLAISLLKDCQKVKELVLVEDTGGIVLPDRTISIWFMKILEHYRKYGLEDKTTICIASDFRVLQQSIVHYDSIVAFDIQELTKKERTGLFKRSTSIFNLDISNDDLNYFIENTSGFPEQIYFCMDFIRKTSVKEAKENIEIIKNYQKELFSSIVKDIELSSEAKFIISTLVEFDFISTEFLCELHPEIELDVIEKQIVDLNGKALVEYIGANKEYIRLNDGIRDFLLRAGYRISSNVKERLKKHIELFIKTDSSVNEDISDFFYSMKGALLSDYKFQSRLLLPSHYLKTMIALYEIDRDFKNVIVLADKVLEKEVKIDLSIRREIRYWLCLALAREKDERFKNEVQFFKDSDYNFLFGFYYRMIGKPDYALEKYEQAITQRHNFARAQRELVQVLSTLELFDEALGHAKENYENEKSNPFHIQAYFDCLIRTNNPKDSDRQLLRLLDELKKINTRKANEMACLAEADYYLLVRGKPDQAKRIIDGALDEFGISLYSLNRKFNIAEKSANNVDMQDIISKFKQRFSSSKSSDKNILLIMEAKLAAHNGQEKRAISIIDSLNFYPEKSKERLKYNIQQIIKPAANRARPEPFGSG</sequence>